<evidence type="ECO:0000256" key="8">
    <source>
        <dbReference type="ARBA" id="ARBA00048968"/>
    </source>
</evidence>
<dbReference type="Proteomes" id="UP000006690">
    <property type="component" value="Chromosome"/>
</dbReference>
<dbReference type="PANTHER" id="PTHR30616">
    <property type="entry name" value="UNCHARACTERIZED PROTEIN YFIH"/>
    <property type="match status" value="1"/>
</dbReference>
<evidence type="ECO:0000313" key="12">
    <source>
        <dbReference type="Proteomes" id="UP000006690"/>
    </source>
</evidence>
<sequence>MSLIIPQWPAPDRVRAVSTLRQGGVSEGNWRSLNLGSHVGDKLHHVAANRERLIALAALPAMPQWLEQVHSTDVACLSAGGTAPRQADACITRETGVVCAIMTADCLPVLFCSDDGREVAAAHAGWRGLCGGVLENTLAQFQAAPGNIHAWLGPAIGPDAFEVGAEVRRAFMDHDPEAAAAFRPAGEKFYADIWLLARQRLHAAGVKSVSADSRCTFSEQDDFFSYRRNGITGRMATLIWLL</sequence>
<keyword evidence="4" id="KW-0479">Metal-binding</keyword>
<dbReference type="InterPro" id="IPR038371">
    <property type="entry name" value="Cu_polyphenol_OxRdtase_sf"/>
</dbReference>
<dbReference type="GO" id="GO:0016787">
    <property type="term" value="F:hydrolase activity"/>
    <property type="evidence" value="ECO:0007669"/>
    <property type="project" value="UniProtKB-KW"/>
</dbReference>
<evidence type="ECO:0000256" key="4">
    <source>
        <dbReference type="ARBA" id="ARBA00022723"/>
    </source>
</evidence>
<evidence type="ECO:0000256" key="7">
    <source>
        <dbReference type="ARBA" id="ARBA00047989"/>
    </source>
</evidence>
<dbReference type="OrthoDB" id="4279at2"/>
<dbReference type="eggNOG" id="COG1496">
    <property type="taxonomic scope" value="Bacteria"/>
</dbReference>
<dbReference type="NCBIfam" id="NF007998">
    <property type="entry name" value="PRK10723.1"/>
    <property type="match status" value="1"/>
</dbReference>
<dbReference type="SUPFAM" id="SSF64438">
    <property type="entry name" value="CNF1/YfiH-like putative cysteine hydrolases"/>
    <property type="match status" value="1"/>
</dbReference>
<dbReference type="KEGG" id="paj:PAJ_2287"/>
<evidence type="ECO:0000256" key="2">
    <source>
        <dbReference type="ARBA" id="ARBA00007353"/>
    </source>
</evidence>
<evidence type="ECO:0000256" key="3">
    <source>
        <dbReference type="ARBA" id="ARBA00022679"/>
    </source>
</evidence>
<comment type="catalytic activity">
    <reaction evidence="1">
        <text>inosine + phosphate = alpha-D-ribose 1-phosphate + hypoxanthine</text>
        <dbReference type="Rhea" id="RHEA:27646"/>
        <dbReference type="ChEBI" id="CHEBI:17368"/>
        <dbReference type="ChEBI" id="CHEBI:17596"/>
        <dbReference type="ChEBI" id="CHEBI:43474"/>
        <dbReference type="ChEBI" id="CHEBI:57720"/>
        <dbReference type="EC" id="2.4.2.1"/>
    </reaction>
    <physiologicalReaction direction="left-to-right" evidence="1">
        <dbReference type="Rhea" id="RHEA:27647"/>
    </physiologicalReaction>
</comment>
<name>A0A0H3L3C7_PANAA</name>
<dbReference type="HOGENOM" id="CLU_065784_1_1_6"/>
<dbReference type="RefSeq" id="WP_014594411.1">
    <property type="nucleotide sequence ID" value="NC_017531.2"/>
</dbReference>
<dbReference type="GO" id="GO:0017061">
    <property type="term" value="F:S-methyl-5-thioadenosine phosphorylase activity"/>
    <property type="evidence" value="ECO:0007669"/>
    <property type="project" value="UniProtKB-EC"/>
</dbReference>
<organism evidence="11 12">
    <name type="scientific">Pantoea ananatis (strain AJ13355)</name>
    <dbReference type="NCBI Taxonomy" id="932677"/>
    <lineage>
        <taxon>Bacteria</taxon>
        <taxon>Pseudomonadati</taxon>
        <taxon>Pseudomonadota</taxon>
        <taxon>Gammaproteobacteria</taxon>
        <taxon>Enterobacterales</taxon>
        <taxon>Erwiniaceae</taxon>
        <taxon>Pantoea</taxon>
    </lineage>
</organism>
<evidence type="ECO:0000256" key="9">
    <source>
        <dbReference type="ARBA" id="ARBA00049893"/>
    </source>
</evidence>
<dbReference type="GO" id="GO:0005507">
    <property type="term" value="F:copper ion binding"/>
    <property type="evidence" value="ECO:0007669"/>
    <property type="project" value="TreeGrafter"/>
</dbReference>
<evidence type="ECO:0000256" key="6">
    <source>
        <dbReference type="ARBA" id="ARBA00022833"/>
    </source>
</evidence>
<dbReference type="InterPro" id="IPR003730">
    <property type="entry name" value="Cu_polyphenol_OxRdtase"/>
</dbReference>
<dbReference type="InterPro" id="IPR011324">
    <property type="entry name" value="Cytotoxic_necrot_fac-like_cat"/>
</dbReference>
<dbReference type="AlphaFoldDB" id="A0A0H3L3C7"/>
<accession>A0A0H3L3C7</accession>
<comment type="catalytic activity">
    <reaction evidence="9">
        <text>S-methyl-5'-thioadenosine + phosphate = 5-(methylsulfanyl)-alpha-D-ribose 1-phosphate + adenine</text>
        <dbReference type="Rhea" id="RHEA:11852"/>
        <dbReference type="ChEBI" id="CHEBI:16708"/>
        <dbReference type="ChEBI" id="CHEBI:17509"/>
        <dbReference type="ChEBI" id="CHEBI:43474"/>
        <dbReference type="ChEBI" id="CHEBI:58533"/>
        <dbReference type="EC" id="2.4.2.28"/>
    </reaction>
    <physiologicalReaction direction="left-to-right" evidence="9">
        <dbReference type="Rhea" id="RHEA:11853"/>
    </physiologicalReaction>
</comment>
<protein>
    <recommendedName>
        <fullName evidence="10">Purine nucleoside phosphorylase</fullName>
    </recommendedName>
</protein>
<evidence type="ECO:0000256" key="5">
    <source>
        <dbReference type="ARBA" id="ARBA00022801"/>
    </source>
</evidence>
<proteinExistence type="inferred from homology"/>
<dbReference type="Pfam" id="PF02578">
    <property type="entry name" value="Cu-oxidase_4"/>
    <property type="match status" value="1"/>
</dbReference>
<gene>
    <name evidence="11" type="primary">yfiH</name>
    <name evidence="11" type="ordered locus">PAJ_2287</name>
</gene>
<evidence type="ECO:0000256" key="1">
    <source>
        <dbReference type="ARBA" id="ARBA00000553"/>
    </source>
</evidence>
<comment type="catalytic activity">
    <reaction evidence="8">
        <text>adenosine + phosphate = alpha-D-ribose 1-phosphate + adenine</text>
        <dbReference type="Rhea" id="RHEA:27642"/>
        <dbReference type="ChEBI" id="CHEBI:16335"/>
        <dbReference type="ChEBI" id="CHEBI:16708"/>
        <dbReference type="ChEBI" id="CHEBI:43474"/>
        <dbReference type="ChEBI" id="CHEBI:57720"/>
        <dbReference type="EC" id="2.4.2.1"/>
    </reaction>
    <physiologicalReaction direction="left-to-right" evidence="8">
        <dbReference type="Rhea" id="RHEA:27643"/>
    </physiologicalReaction>
</comment>
<keyword evidence="6" id="KW-0862">Zinc</keyword>
<keyword evidence="3" id="KW-0808">Transferase</keyword>
<dbReference type="EMBL" id="AP012032">
    <property type="protein sequence ID" value="BAK12367.1"/>
    <property type="molecule type" value="Genomic_DNA"/>
</dbReference>
<dbReference type="Gene3D" id="3.60.140.10">
    <property type="entry name" value="CNF1/YfiH-like putative cysteine hydrolases"/>
    <property type="match status" value="1"/>
</dbReference>
<dbReference type="NCBIfam" id="TIGR00726">
    <property type="entry name" value="peptidoglycan editing factor PgeF"/>
    <property type="match status" value="1"/>
</dbReference>
<reference evidence="12" key="1">
    <citation type="journal article" date="2012" name="Appl. Microbiol. Biotechnol.">
        <title>The complete genome sequence of Pantoea ananatis AJ13355, an organism with great biotechnological potential.</title>
        <authorList>
            <person name="Hara Y."/>
            <person name="Kadotani N."/>
            <person name="Izui H."/>
            <person name="Katashkina J.I."/>
            <person name="Kuvaeva T.M."/>
            <person name="Andreeva I.G."/>
            <person name="Golubeva L.I."/>
            <person name="Malko D.B."/>
            <person name="Makeev V.J."/>
            <person name="Mashko S.V."/>
            <person name="Kozlov Y.I."/>
        </authorList>
    </citation>
    <scope>NUCLEOTIDE SEQUENCE [LARGE SCALE GENOMIC DNA]</scope>
    <source>
        <strain evidence="12">AJ13355</strain>
    </source>
</reference>
<evidence type="ECO:0000256" key="10">
    <source>
        <dbReference type="RuleBase" id="RU361274"/>
    </source>
</evidence>
<keyword evidence="5" id="KW-0378">Hydrolase</keyword>
<comment type="catalytic activity">
    <reaction evidence="7">
        <text>adenosine + H2O + H(+) = inosine + NH4(+)</text>
        <dbReference type="Rhea" id="RHEA:24408"/>
        <dbReference type="ChEBI" id="CHEBI:15377"/>
        <dbReference type="ChEBI" id="CHEBI:15378"/>
        <dbReference type="ChEBI" id="CHEBI:16335"/>
        <dbReference type="ChEBI" id="CHEBI:17596"/>
        <dbReference type="ChEBI" id="CHEBI:28938"/>
        <dbReference type="EC" id="3.5.4.4"/>
    </reaction>
    <physiologicalReaction direction="left-to-right" evidence="7">
        <dbReference type="Rhea" id="RHEA:24409"/>
    </physiologicalReaction>
</comment>
<dbReference type="PANTHER" id="PTHR30616:SF2">
    <property type="entry name" value="PURINE NUCLEOSIDE PHOSPHORYLASE LACC1"/>
    <property type="match status" value="1"/>
</dbReference>
<comment type="similarity">
    <text evidence="2 10">Belongs to the purine nucleoside phosphorylase YfiH/LACC1 family.</text>
</comment>
<evidence type="ECO:0000313" key="11">
    <source>
        <dbReference type="EMBL" id="BAK12367.1"/>
    </source>
</evidence>
<dbReference type="PATRIC" id="fig|932677.3.peg.2648"/>
<dbReference type="CDD" id="cd16833">
    <property type="entry name" value="YfiH"/>
    <property type="match status" value="1"/>
</dbReference>